<dbReference type="InterPro" id="IPR003439">
    <property type="entry name" value="ABC_transporter-like_ATP-bd"/>
</dbReference>
<proteinExistence type="inferred from homology"/>
<evidence type="ECO:0000256" key="1">
    <source>
        <dbReference type="ARBA" id="ARBA00005417"/>
    </source>
</evidence>
<name>A0A401WBM0_STREY</name>
<dbReference type="PANTHER" id="PTHR43335">
    <property type="entry name" value="ABC TRANSPORTER, ATP-BINDING PROTEIN"/>
    <property type="match status" value="1"/>
</dbReference>
<evidence type="ECO:0000259" key="5">
    <source>
        <dbReference type="PROSITE" id="PS50893"/>
    </source>
</evidence>
<feature type="domain" description="ABC transporter" evidence="5">
    <location>
        <begin position="7"/>
        <end position="232"/>
    </location>
</feature>
<dbReference type="Proteomes" id="UP000286746">
    <property type="component" value="Unassembled WGS sequence"/>
</dbReference>
<protein>
    <submittedName>
        <fullName evidence="6">Putative ABC transporter, ATP-binding protein</fullName>
    </submittedName>
</protein>
<evidence type="ECO:0000256" key="2">
    <source>
        <dbReference type="ARBA" id="ARBA00022448"/>
    </source>
</evidence>
<dbReference type="PROSITE" id="PS50893">
    <property type="entry name" value="ABC_TRANSPORTER_2"/>
    <property type="match status" value="1"/>
</dbReference>
<comment type="similarity">
    <text evidence="1">Belongs to the ABC transporter superfamily.</text>
</comment>
<sequence>MNKNAALVAHNLSKSYNGKAAVDDVSLTLSAGSVTAFLGANGAGKTTALRLLLGLLTPDTGHTLYGGRPLHTWRAPARAVGAVMGGVAGHPKHTLRDHLRMVAAGVGADDEVVGAVLERVGLTAAAGRRLGKLSLGMGQRAGIAQALIGDPAVLVLDEPVNGLDPHSIHWLRTLLRQLADDGKAVLLATHLLAEAEQLADHVTVLAQGRVVAQATAAELGDRATGHVIVQGPDLDRLLPLVRRHDAVLESTGPGTARVSGIDRFRIGDYAAEQGIPLHWLEERRPSLEEFYLSVAQQEFAAR</sequence>
<evidence type="ECO:0000313" key="6">
    <source>
        <dbReference type="EMBL" id="GCD46701.1"/>
    </source>
</evidence>
<reference evidence="6 7" key="1">
    <citation type="submission" date="2018-11" db="EMBL/GenBank/DDBJ databases">
        <title>Whole genome sequence of Streptomyces paromomycinus NBRC 15454(T).</title>
        <authorList>
            <person name="Komaki H."/>
            <person name="Tamura T."/>
        </authorList>
    </citation>
    <scope>NUCLEOTIDE SEQUENCE [LARGE SCALE GENOMIC DNA]</scope>
    <source>
        <strain evidence="6 7">NBRC 15454</strain>
    </source>
</reference>
<keyword evidence="3" id="KW-0547">Nucleotide-binding</keyword>
<dbReference type="SUPFAM" id="SSF52540">
    <property type="entry name" value="P-loop containing nucleoside triphosphate hydrolases"/>
    <property type="match status" value="1"/>
</dbReference>
<comment type="caution">
    <text evidence="6">The sequence shown here is derived from an EMBL/GenBank/DDBJ whole genome shotgun (WGS) entry which is preliminary data.</text>
</comment>
<gene>
    <name evidence="6" type="ORF">GKJPGBOP_06452</name>
</gene>
<accession>A0A401WBM0</accession>
<dbReference type="RefSeq" id="WP_125056997.1">
    <property type="nucleotide sequence ID" value="NZ_BHZD01000001.1"/>
</dbReference>
<dbReference type="InterPro" id="IPR003593">
    <property type="entry name" value="AAA+_ATPase"/>
</dbReference>
<dbReference type="AlphaFoldDB" id="A0A401WBM0"/>
<dbReference type="GO" id="GO:0016887">
    <property type="term" value="F:ATP hydrolysis activity"/>
    <property type="evidence" value="ECO:0007669"/>
    <property type="project" value="InterPro"/>
</dbReference>
<keyword evidence="4 6" id="KW-0067">ATP-binding</keyword>
<dbReference type="SMART" id="SM00382">
    <property type="entry name" value="AAA"/>
    <property type="match status" value="1"/>
</dbReference>
<dbReference type="Gene3D" id="3.40.50.300">
    <property type="entry name" value="P-loop containing nucleotide triphosphate hydrolases"/>
    <property type="match status" value="1"/>
</dbReference>
<evidence type="ECO:0000256" key="3">
    <source>
        <dbReference type="ARBA" id="ARBA00022741"/>
    </source>
</evidence>
<keyword evidence="7" id="KW-1185">Reference proteome</keyword>
<evidence type="ECO:0000256" key="4">
    <source>
        <dbReference type="ARBA" id="ARBA00022840"/>
    </source>
</evidence>
<dbReference type="GO" id="GO:0005524">
    <property type="term" value="F:ATP binding"/>
    <property type="evidence" value="ECO:0007669"/>
    <property type="project" value="UniProtKB-KW"/>
</dbReference>
<evidence type="ECO:0000313" key="7">
    <source>
        <dbReference type="Proteomes" id="UP000286746"/>
    </source>
</evidence>
<dbReference type="InterPro" id="IPR027417">
    <property type="entry name" value="P-loop_NTPase"/>
</dbReference>
<organism evidence="6 7">
    <name type="scientific">Streptomyces paromomycinus</name>
    <name type="common">Streptomyces rimosus subsp. paromomycinus</name>
    <dbReference type="NCBI Taxonomy" id="92743"/>
    <lineage>
        <taxon>Bacteria</taxon>
        <taxon>Bacillati</taxon>
        <taxon>Actinomycetota</taxon>
        <taxon>Actinomycetes</taxon>
        <taxon>Kitasatosporales</taxon>
        <taxon>Streptomycetaceae</taxon>
        <taxon>Streptomyces</taxon>
    </lineage>
</organism>
<dbReference type="PANTHER" id="PTHR43335:SF4">
    <property type="entry name" value="ABC TRANSPORTER, ATP-BINDING PROTEIN"/>
    <property type="match status" value="1"/>
</dbReference>
<dbReference type="Pfam" id="PF00005">
    <property type="entry name" value="ABC_tran"/>
    <property type="match status" value="1"/>
</dbReference>
<keyword evidence="2" id="KW-0813">Transport</keyword>
<dbReference type="EMBL" id="BHZD01000001">
    <property type="protein sequence ID" value="GCD46701.1"/>
    <property type="molecule type" value="Genomic_DNA"/>
</dbReference>